<feature type="transmembrane region" description="Helical" evidence="3">
    <location>
        <begin position="238"/>
        <end position="260"/>
    </location>
</feature>
<evidence type="ECO:0000256" key="2">
    <source>
        <dbReference type="ARBA" id="ARBA00007362"/>
    </source>
</evidence>
<dbReference type="Proteomes" id="UP000680045">
    <property type="component" value="Unassembled WGS sequence"/>
</dbReference>
<feature type="transmembrane region" description="Helical" evidence="3">
    <location>
        <begin position="40"/>
        <end position="59"/>
    </location>
</feature>
<dbReference type="InterPro" id="IPR037185">
    <property type="entry name" value="EmrE-like"/>
</dbReference>
<feature type="transmembrane region" description="Helical" evidence="3">
    <location>
        <begin position="7"/>
        <end position="28"/>
    </location>
</feature>
<protein>
    <submittedName>
        <fullName evidence="5">DMT family transporter</fullName>
    </submittedName>
</protein>
<comment type="caution">
    <text evidence="5">The sequence shown here is derived from an EMBL/GenBank/DDBJ whole genome shotgun (WGS) entry which is preliminary data.</text>
</comment>
<feature type="transmembrane region" description="Helical" evidence="3">
    <location>
        <begin position="266"/>
        <end position="290"/>
    </location>
</feature>
<dbReference type="AlphaFoldDB" id="A0A941FR43"/>
<evidence type="ECO:0000256" key="1">
    <source>
        <dbReference type="ARBA" id="ARBA00004127"/>
    </source>
</evidence>
<evidence type="ECO:0000313" key="6">
    <source>
        <dbReference type="Proteomes" id="UP000680045"/>
    </source>
</evidence>
<feature type="transmembrane region" description="Helical" evidence="3">
    <location>
        <begin position="90"/>
        <end position="113"/>
    </location>
</feature>
<dbReference type="SUPFAM" id="SSF103481">
    <property type="entry name" value="Multidrug resistance efflux transporter EmrE"/>
    <property type="match status" value="1"/>
</dbReference>
<name>A0A941FR43_9BACI</name>
<accession>A0A941FR43</accession>
<feature type="domain" description="EamA" evidence="4">
    <location>
        <begin position="189"/>
        <end position="281"/>
    </location>
</feature>
<comment type="similarity">
    <text evidence="2">Belongs to the EamA transporter family.</text>
</comment>
<dbReference type="GO" id="GO:0016020">
    <property type="term" value="C:membrane"/>
    <property type="evidence" value="ECO:0007669"/>
    <property type="project" value="InterPro"/>
</dbReference>
<comment type="subcellular location">
    <subcellularLocation>
        <location evidence="1">Endomembrane system</location>
        <topology evidence="1">Multi-pass membrane protein</topology>
    </subcellularLocation>
</comment>
<sequence>MQLLKYSIMVLIGSISYGTLSTMMKFGFMDGHSSGELVGSQYLVGWLIVSVIFLFSFKYKVSWKSAGLLLITGMMSTFVGKAYAVSVSELPASIAVVFLFQFTWIGVLIESFLNKDARIKINSLPFSFFSSVHYWQGNLRSASIWPKPKRRIVRTIVCIAFCAVYVLQLSIRCWGIFHETAVFHCNGGMLTAVFTTNPVTLVTNLVQTNLWYYGLLLGTLGVLVPFFFLCCQFTESGVGLGTILCAAELPSAMVVSVIFLNEQVTSLQWFGMCLIIVGIALPGDKASAAFSSWKKRCMKKDFITCMHKFVSE</sequence>
<feature type="transmembrane region" description="Helical" evidence="3">
    <location>
        <begin position="152"/>
        <end position="171"/>
    </location>
</feature>
<evidence type="ECO:0000259" key="4">
    <source>
        <dbReference type="Pfam" id="PF00892"/>
    </source>
</evidence>
<evidence type="ECO:0000313" key="5">
    <source>
        <dbReference type="EMBL" id="MBR8645201.1"/>
    </source>
</evidence>
<evidence type="ECO:0000256" key="3">
    <source>
        <dbReference type="SAM" id="Phobius"/>
    </source>
</evidence>
<gene>
    <name evidence="5" type="ORF">KEH51_16335</name>
</gene>
<feature type="transmembrane region" description="Helical" evidence="3">
    <location>
        <begin position="66"/>
        <end position="84"/>
    </location>
</feature>
<keyword evidence="3" id="KW-1133">Transmembrane helix</keyword>
<keyword evidence="3" id="KW-0812">Transmembrane</keyword>
<dbReference type="Pfam" id="PF00892">
    <property type="entry name" value="EamA"/>
    <property type="match status" value="1"/>
</dbReference>
<proteinExistence type="inferred from homology"/>
<dbReference type="EMBL" id="JAGTPW010000029">
    <property type="protein sequence ID" value="MBR8645201.1"/>
    <property type="molecule type" value="Genomic_DNA"/>
</dbReference>
<reference evidence="5" key="1">
    <citation type="submission" date="2021-04" db="EMBL/GenBank/DDBJ databases">
        <title>Whole genome sequencing of Enterococci isolates from hospitalized patients.</title>
        <authorList>
            <person name="Ogoti B.M."/>
            <person name="Onyambu F.G."/>
        </authorList>
    </citation>
    <scope>NUCLEOTIDE SEQUENCE</scope>
    <source>
        <strain evidence="5">242</strain>
    </source>
</reference>
<keyword evidence="3" id="KW-0472">Membrane</keyword>
<dbReference type="InterPro" id="IPR000620">
    <property type="entry name" value="EamA_dom"/>
</dbReference>
<organism evidence="5 6">
    <name type="scientific">Peribacillus frigoritolerans</name>
    <dbReference type="NCBI Taxonomy" id="450367"/>
    <lineage>
        <taxon>Bacteria</taxon>
        <taxon>Bacillati</taxon>
        <taxon>Bacillota</taxon>
        <taxon>Bacilli</taxon>
        <taxon>Bacillales</taxon>
        <taxon>Bacillaceae</taxon>
        <taxon>Peribacillus</taxon>
    </lineage>
</organism>
<feature type="transmembrane region" description="Helical" evidence="3">
    <location>
        <begin position="210"/>
        <end position="231"/>
    </location>
</feature>